<evidence type="ECO:0000313" key="1">
    <source>
        <dbReference type="EMBL" id="KAI0522382.1"/>
    </source>
</evidence>
<dbReference type="Proteomes" id="UP000829196">
    <property type="component" value="Unassembled WGS sequence"/>
</dbReference>
<evidence type="ECO:0000313" key="2">
    <source>
        <dbReference type="Proteomes" id="UP000829196"/>
    </source>
</evidence>
<dbReference type="EMBL" id="JAGYWB010000005">
    <property type="protein sequence ID" value="KAI0522382.1"/>
    <property type="molecule type" value="Genomic_DNA"/>
</dbReference>
<comment type="caution">
    <text evidence="1">The sequence shown here is derived from an EMBL/GenBank/DDBJ whole genome shotgun (WGS) entry which is preliminary data.</text>
</comment>
<reference evidence="1" key="1">
    <citation type="journal article" date="2022" name="Front. Genet.">
        <title>Chromosome-Scale Assembly of the Dendrobium nobile Genome Provides Insights Into the Molecular Mechanism of the Biosynthesis of the Medicinal Active Ingredient of Dendrobium.</title>
        <authorList>
            <person name="Xu Q."/>
            <person name="Niu S.-C."/>
            <person name="Li K.-L."/>
            <person name="Zheng P.-J."/>
            <person name="Zhang X.-J."/>
            <person name="Jia Y."/>
            <person name="Liu Y."/>
            <person name="Niu Y.-X."/>
            <person name="Yu L.-H."/>
            <person name="Chen D.-F."/>
            <person name="Zhang G.-Q."/>
        </authorList>
    </citation>
    <scope>NUCLEOTIDE SEQUENCE</scope>
    <source>
        <tissue evidence="1">Leaf</tissue>
    </source>
</reference>
<dbReference type="AlphaFoldDB" id="A0A8T3BWA7"/>
<proteinExistence type="predicted"/>
<accession>A0A8T3BWA7</accession>
<name>A0A8T3BWA7_DENNO</name>
<sequence length="90" mass="10424">MVENKSENLEILKKAKVLFPSLLFFYFSLPVSRDTCWETTKYASKSKGSKRQATKPVFKPEESMNCEERYRSSEQKYKGANDVSRLYPAG</sequence>
<keyword evidence="2" id="KW-1185">Reference proteome</keyword>
<gene>
    <name evidence="1" type="ORF">KFK09_004761</name>
</gene>
<protein>
    <submittedName>
        <fullName evidence="1">Uncharacterized protein</fullName>
    </submittedName>
</protein>
<organism evidence="1 2">
    <name type="scientific">Dendrobium nobile</name>
    <name type="common">Orchid</name>
    <dbReference type="NCBI Taxonomy" id="94219"/>
    <lineage>
        <taxon>Eukaryota</taxon>
        <taxon>Viridiplantae</taxon>
        <taxon>Streptophyta</taxon>
        <taxon>Embryophyta</taxon>
        <taxon>Tracheophyta</taxon>
        <taxon>Spermatophyta</taxon>
        <taxon>Magnoliopsida</taxon>
        <taxon>Liliopsida</taxon>
        <taxon>Asparagales</taxon>
        <taxon>Orchidaceae</taxon>
        <taxon>Epidendroideae</taxon>
        <taxon>Malaxideae</taxon>
        <taxon>Dendrobiinae</taxon>
        <taxon>Dendrobium</taxon>
    </lineage>
</organism>